<proteinExistence type="predicted"/>
<name>A0A1X9N7Q5_9GAMM</name>
<dbReference type="SUPFAM" id="SSF53300">
    <property type="entry name" value="vWA-like"/>
    <property type="match status" value="1"/>
</dbReference>
<evidence type="ECO:0000313" key="5">
    <source>
        <dbReference type="Proteomes" id="UP000193450"/>
    </source>
</evidence>
<feature type="signal peptide" evidence="2">
    <location>
        <begin position="1"/>
        <end position="23"/>
    </location>
</feature>
<sequence>MKKLLPLACAAFVSNACISNALAVTVHTELVLLADVSGSVNQIEYDLQKTGYVNAFQSSEVVSAIASVGSIAVTYVEWSGKNQQAQLVNWSMISNAQEASNFASAINNTSRSFYNMTAPGSAITYATNLFGTETGGSSNGFESNFQIIDISGDGLKNNGQNVGSATSNALSQGVDKINGLPIGNATIANYYGDQIVAGEGAFYMSAYQFADIEDSLVKKLAGEITGTTPEGANTPTPAAAPPADVAAVPVPAAAWLFGSAMTGLALVGRRRNTHKSES</sequence>
<keyword evidence="1" id="KW-0472">Membrane</keyword>
<dbReference type="InterPro" id="IPR022472">
    <property type="entry name" value="VPLPA-CTERM"/>
</dbReference>
<evidence type="ECO:0000259" key="3">
    <source>
        <dbReference type="PROSITE" id="PS50234"/>
    </source>
</evidence>
<feature type="chain" id="PRO_5012688407" description="VWFA domain-containing protein" evidence="2">
    <location>
        <begin position="24"/>
        <end position="278"/>
    </location>
</feature>
<dbReference type="InterPro" id="IPR010607">
    <property type="entry name" value="DUF1194"/>
</dbReference>
<keyword evidence="1" id="KW-0812">Transmembrane</keyword>
<dbReference type="EMBL" id="CP019343">
    <property type="protein sequence ID" value="ARN73211.1"/>
    <property type="molecule type" value="Genomic_DNA"/>
</dbReference>
<dbReference type="Gene3D" id="3.40.50.410">
    <property type="entry name" value="von Willebrand factor, type A domain"/>
    <property type="match status" value="1"/>
</dbReference>
<evidence type="ECO:0000313" key="4">
    <source>
        <dbReference type="EMBL" id="ARN73211.1"/>
    </source>
</evidence>
<dbReference type="Proteomes" id="UP000193450">
    <property type="component" value="Chromosome"/>
</dbReference>
<dbReference type="RefSeq" id="WP_085757317.1">
    <property type="nucleotide sequence ID" value="NZ_CP019343.1"/>
</dbReference>
<protein>
    <recommendedName>
        <fullName evidence="3">VWFA domain-containing protein</fullName>
    </recommendedName>
</protein>
<organism evidence="4 5">
    <name type="scientific">Oceanicoccus sagamiensis</name>
    <dbReference type="NCBI Taxonomy" id="716816"/>
    <lineage>
        <taxon>Bacteria</taxon>
        <taxon>Pseudomonadati</taxon>
        <taxon>Pseudomonadota</taxon>
        <taxon>Gammaproteobacteria</taxon>
        <taxon>Cellvibrionales</taxon>
        <taxon>Spongiibacteraceae</taxon>
        <taxon>Oceanicoccus</taxon>
    </lineage>
</organism>
<dbReference type="OrthoDB" id="9792179at2"/>
<feature type="transmembrane region" description="Helical" evidence="1">
    <location>
        <begin position="246"/>
        <end position="267"/>
    </location>
</feature>
<dbReference type="InterPro" id="IPR036465">
    <property type="entry name" value="vWFA_dom_sf"/>
</dbReference>
<reference evidence="4 5" key="1">
    <citation type="submission" date="2016-11" db="EMBL/GenBank/DDBJ databases">
        <title>Trade-off between light-utilization and light-protection in marine flavobacteria.</title>
        <authorList>
            <person name="Kumagai Y."/>
        </authorList>
    </citation>
    <scope>NUCLEOTIDE SEQUENCE [LARGE SCALE GENOMIC DNA]</scope>
    <source>
        <strain evidence="4 5">NBRC 107125</strain>
    </source>
</reference>
<dbReference type="AlphaFoldDB" id="A0A1X9N7Q5"/>
<keyword evidence="1" id="KW-1133">Transmembrane helix</keyword>
<keyword evidence="5" id="KW-1185">Reference proteome</keyword>
<accession>A0A1X9N7Q5</accession>
<evidence type="ECO:0000256" key="2">
    <source>
        <dbReference type="SAM" id="SignalP"/>
    </source>
</evidence>
<dbReference type="Pfam" id="PF06707">
    <property type="entry name" value="DUF1194"/>
    <property type="match status" value="1"/>
</dbReference>
<dbReference type="InterPro" id="IPR002035">
    <property type="entry name" value="VWF_A"/>
</dbReference>
<dbReference type="KEGG" id="osg:BST96_03270"/>
<feature type="domain" description="VWFA" evidence="3">
    <location>
        <begin position="29"/>
        <end position="224"/>
    </location>
</feature>
<evidence type="ECO:0000256" key="1">
    <source>
        <dbReference type="SAM" id="Phobius"/>
    </source>
</evidence>
<dbReference type="NCBIfam" id="TIGR03370">
    <property type="entry name" value="VPLPA-CTERM"/>
    <property type="match status" value="1"/>
</dbReference>
<dbReference type="PROSITE" id="PS50234">
    <property type="entry name" value="VWFA"/>
    <property type="match status" value="1"/>
</dbReference>
<gene>
    <name evidence="4" type="ORF">BST96_03270</name>
</gene>
<dbReference type="STRING" id="716816.BST96_03270"/>
<keyword evidence="2" id="KW-0732">Signal</keyword>